<dbReference type="PROSITE" id="PS50927">
    <property type="entry name" value="BULB_LECTIN"/>
    <property type="match status" value="1"/>
</dbReference>
<dbReference type="EMBL" id="CM018047">
    <property type="protein sequence ID" value="KAA8523787.1"/>
    <property type="molecule type" value="Genomic_DNA"/>
</dbReference>
<dbReference type="Pfam" id="PF00954">
    <property type="entry name" value="S_locus_glycop"/>
    <property type="match status" value="1"/>
</dbReference>
<keyword evidence="3 7" id="KW-0732">Signal</keyword>
<dbReference type="InterPro" id="IPR036426">
    <property type="entry name" value="Bulb-type_lectin_dom_sf"/>
</dbReference>
<dbReference type="PIRSF" id="PIRSF002686">
    <property type="entry name" value="SLG"/>
    <property type="match status" value="1"/>
</dbReference>
<evidence type="ECO:0000259" key="8">
    <source>
        <dbReference type="PROSITE" id="PS50927"/>
    </source>
</evidence>
<reference evidence="10 11" key="1">
    <citation type="submission" date="2019-09" db="EMBL/GenBank/DDBJ databases">
        <title>A chromosome-level genome assembly of the Chinese tupelo Nyssa sinensis.</title>
        <authorList>
            <person name="Yang X."/>
            <person name="Kang M."/>
            <person name="Yang Y."/>
            <person name="Xiong H."/>
            <person name="Wang M."/>
            <person name="Zhang Z."/>
            <person name="Wang Z."/>
            <person name="Wu H."/>
            <person name="Ma T."/>
            <person name="Liu J."/>
            <person name="Xi Z."/>
        </authorList>
    </citation>
    <scope>NUCLEOTIDE SEQUENCE [LARGE SCALE GENOMIC DNA]</scope>
    <source>
        <strain evidence="10">J267</strain>
        <tissue evidence="10">Leaf</tissue>
    </source>
</reference>
<evidence type="ECO:0000256" key="1">
    <source>
        <dbReference type="ARBA" id="ARBA00003061"/>
    </source>
</evidence>
<dbReference type="PANTHER" id="PTHR32444:SF183">
    <property type="entry name" value="APPLE DOMAIN-CONTAINING PROTEIN"/>
    <property type="match status" value="1"/>
</dbReference>
<dbReference type="InterPro" id="IPR000858">
    <property type="entry name" value="S_locus_glycoprot_dom"/>
</dbReference>
<evidence type="ECO:0000256" key="4">
    <source>
        <dbReference type="ARBA" id="ARBA00023157"/>
    </source>
</evidence>
<dbReference type="SMART" id="SM00473">
    <property type="entry name" value="PAN_AP"/>
    <property type="match status" value="1"/>
</dbReference>
<feature type="signal peptide" evidence="7">
    <location>
        <begin position="1"/>
        <end position="28"/>
    </location>
</feature>
<dbReference type="PROSITE" id="PS50948">
    <property type="entry name" value="PAN"/>
    <property type="match status" value="1"/>
</dbReference>
<keyword evidence="4" id="KW-1015">Disulfide bond</keyword>
<dbReference type="InterPro" id="IPR003609">
    <property type="entry name" value="Pan_app"/>
</dbReference>
<comment type="function">
    <text evidence="1">Involved in sporophytic self-incompatibility system (the inability of flowering plants to achieve self-fertilization).</text>
</comment>
<dbReference type="OrthoDB" id="785331at2759"/>
<dbReference type="SUPFAM" id="SSF51110">
    <property type="entry name" value="alpha-D-mannose-specific plant lectins"/>
    <property type="match status" value="1"/>
</dbReference>
<protein>
    <recommendedName>
        <fullName evidence="12">Apple domain-containing protein</fullName>
    </recommendedName>
</protein>
<evidence type="ECO:0000256" key="2">
    <source>
        <dbReference type="ARBA" id="ARBA00022553"/>
    </source>
</evidence>
<dbReference type="Gene3D" id="3.50.4.10">
    <property type="entry name" value="Hepatocyte Growth Factor"/>
    <property type="match status" value="1"/>
</dbReference>
<proteinExistence type="predicted"/>
<dbReference type="SMART" id="SM00108">
    <property type="entry name" value="B_lectin"/>
    <property type="match status" value="1"/>
</dbReference>
<keyword evidence="5" id="KW-0675">Receptor</keyword>
<dbReference type="FunFam" id="2.90.10.10:FF:000004">
    <property type="entry name" value="G-type lectin S-receptor-like serine/threonine-protein kinase"/>
    <property type="match status" value="1"/>
</dbReference>
<dbReference type="GO" id="GO:0048544">
    <property type="term" value="P:recognition of pollen"/>
    <property type="evidence" value="ECO:0007669"/>
    <property type="project" value="InterPro"/>
</dbReference>
<dbReference type="PANTHER" id="PTHR32444">
    <property type="entry name" value="BULB-TYPE LECTIN DOMAIN-CONTAINING PROTEIN"/>
    <property type="match status" value="1"/>
</dbReference>
<dbReference type="CDD" id="cd00028">
    <property type="entry name" value="B_lectin"/>
    <property type="match status" value="1"/>
</dbReference>
<dbReference type="Proteomes" id="UP000325577">
    <property type="component" value="Linkage Group LG4"/>
</dbReference>
<feature type="chain" id="PRO_5023823691" description="Apple domain-containing protein" evidence="7">
    <location>
        <begin position="29"/>
        <end position="441"/>
    </location>
</feature>
<sequence>MMRSARTPMESLLFFWFSLLSILTISCAVDTITTTQFIRDGDTIVSSSGSFELGFFSPGSGSSKNRYLGIWYKKISTGTVVWVANRDIPLTDTSGVFKVTHQGILILHNTTNTIIWSSNMSRTAQEPVAQLLESGNLVVKEANDASPDNFLWQSFDYPCDTFLPGMKLGKNLETDQDWNLSSWISSDDPAPGDFTYWCDVRGYPQFRVSNGSVGVFRSGPWNGVRFSGYPSLKANTVYKFNFVFNKEEFYYINGLTNGSVVSRAVLNHNGEFQRFTWNNRIQSWTVYLTVPADHCDNYALCGVYGSCNIGNSPVCGCLDKFVPKYPEVWDMADWSYGCVRRTQLDCHNGSDGFLKYSNVKLPDTRYSFFNGSMSLDECRAMCSKNCSCMAYANSDVSEGGSGCLLWFDDLIDIRTFPEDGQDIYIRMASSELGEIGSFSKK</sequence>
<evidence type="ECO:0008006" key="12">
    <source>
        <dbReference type="Google" id="ProtNLM"/>
    </source>
</evidence>
<keyword evidence="6" id="KW-0325">Glycoprotein</keyword>
<gene>
    <name evidence="10" type="ORF">F0562_010209</name>
</gene>
<dbReference type="FunFam" id="3.50.4.10:FF:000002">
    <property type="entry name" value="G-type lectin S-receptor-like serine/threonine-protein kinase"/>
    <property type="match status" value="1"/>
</dbReference>
<name>A0A5J5A387_9ASTE</name>
<evidence type="ECO:0000256" key="3">
    <source>
        <dbReference type="ARBA" id="ARBA00022729"/>
    </source>
</evidence>
<dbReference type="Gene3D" id="2.90.10.10">
    <property type="entry name" value="Bulb-type lectin domain"/>
    <property type="match status" value="1"/>
</dbReference>
<evidence type="ECO:0000313" key="10">
    <source>
        <dbReference type="EMBL" id="KAA8523787.1"/>
    </source>
</evidence>
<evidence type="ECO:0000256" key="7">
    <source>
        <dbReference type="SAM" id="SignalP"/>
    </source>
</evidence>
<evidence type="ECO:0000313" key="11">
    <source>
        <dbReference type="Proteomes" id="UP000325577"/>
    </source>
</evidence>
<dbReference type="PROSITE" id="PS51257">
    <property type="entry name" value="PROKAR_LIPOPROTEIN"/>
    <property type="match status" value="1"/>
</dbReference>
<dbReference type="Pfam" id="PF01453">
    <property type="entry name" value="B_lectin"/>
    <property type="match status" value="1"/>
</dbReference>
<dbReference type="AlphaFoldDB" id="A0A5J5A387"/>
<dbReference type="InterPro" id="IPR001480">
    <property type="entry name" value="Bulb-type_lectin_dom"/>
</dbReference>
<feature type="domain" description="Apple" evidence="9">
    <location>
        <begin position="346"/>
        <end position="428"/>
    </location>
</feature>
<organism evidence="10 11">
    <name type="scientific">Nyssa sinensis</name>
    <dbReference type="NCBI Taxonomy" id="561372"/>
    <lineage>
        <taxon>Eukaryota</taxon>
        <taxon>Viridiplantae</taxon>
        <taxon>Streptophyta</taxon>
        <taxon>Embryophyta</taxon>
        <taxon>Tracheophyta</taxon>
        <taxon>Spermatophyta</taxon>
        <taxon>Magnoliopsida</taxon>
        <taxon>eudicotyledons</taxon>
        <taxon>Gunneridae</taxon>
        <taxon>Pentapetalae</taxon>
        <taxon>asterids</taxon>
        <taxon>Cornales</taxon>
        <taxon>Nyssaceae</taxon>
        <taxon>Nyssa</taxon>
    </lineage>
</organism>
<dbReference type="CDD" id="cd01098">
    <property type="entry name" value="PAN_AP_plant"/>
    <property type="match status" value="1"/>
</dbReference>
<accession>A0A5J5A387</accession>
<keyword evidence="11" id="KW-1185">Reference proteome</keyword>
<keyword evidence="2" id="KW-0597">Phosphoprotein</keyword>
<dbReference type="Pfam" id="PF08276">
    <property type="entry name" value="PAN_2"/>
    <property type="match status" value="1"/>
</dbReference>
<dbReference type="InterPro" id="IPR035446">
    <property type="entry name" value="SLSG/EP1"/>
</dbReference>
<evidence type="ECO:0000259" key="9">
    <source>
        <dbReference type="PROSITE" id="PS50948"/>
    </source>
</evidence>
<feature type="domain" description="Bulb-type lectin" evidence="8">
    <location>
        <begin position="29"/>
        <end position="152"/>
    </location>
</feature>
<evidence type="ECO:0000256" key="5">
    <source>
        <dbReference type="ARBA" id="ARBA00023170"/>
    </source>
</evidence>
<evidence type="ECO:0000256" key="6">
    <source>
        <dbReference type="ARBA" id="ARBA00023180"/>
    </source>
</evidence>